<evidence type="ECO:0000256" key="9">
    <source>
        <dbReference type="ARBA" id="ARBA00023136"/>
    </source>
</evidence>
<evidence type="ECO:0000313" key="13">
    <source>
        <dbReference type="Proteomes" id="UP000035680"/>
    </source>
</evidence>
<keyword evidence="9 11" id="KW-0472">Membrane</keyword>
<dbReference type="FunFam" id="3.40.50.2000:FF:000038">
    <property type="entry name" value="UDP-GlucuronosylTransferase"/>
    <property type="match status" value="2"/>
</dbReference>
<feature type="transmembrane region" description="Helical" evidence="11">
    <location>
        <begin position="1002"/>
        <end position="1022"/>
    </location>
</feature>
<dbReference type="GO" id="GO:0016020">
    <property type="term" value="C:membrane"/>
    <property type="evidence" value="ECO:0007669"/>
    <property type="project" value="UniProtKB-SubCell"/>
</dbReference>
<evidence type="ECO:0000256" key="10">
    <source>
        <dbReference type="ARBA" id="ARBA00047475"/>
    </source>
</evidence>
<accession>A0A0K0FG89</accession>
<keyword evidence="6 11" id="KW-0812">Transmembrane</keyword>
<evidence type="ECO:0000256" key="3">
    <source>
        <dbReference type="ARBA" id="ARBA00012544"/>
    </source>
</evidence>
<keyword evidence="4" id="KW-0328">Glycosyltransferase</keyword>
<evidence type="ECO:0000256" key="5">
    <source>
        <dbReference type="ARBA" id="ARBA00022679"/>
    </source>
</evidence>
<protein>
    <recommendedName>
        <fullName evidence="3">glucuronosyltransferase</fullName>
        <ecNumber evidence="3">2.4.1.17</ecNumber>
    </recommendedName>
</protein>
<reference evidence="14" key="2">
    <citation type="submission" date="2015-08" db="UniProtKB">
        <authorList>
            <consortium name="WormBaseParasite"/>
        </authorList>
    </citation>
    <scope>IDENTIFICATION</scope>
</reference>
<keyword evidence="5" id="KW-0808">Transferase</keyword>
<evidence type="ECO:0000256" key="1">
    <source>
        <dbReference type="ARBA" id="ARBA00004167"/>
    </source>
</evidence>
<dbReference type="AlphaFoldDB" id="A0A0K0FG89"/>
<evidence type="ECO:0000256" key="8">
    <source>
        <dbReference type="ARBA" id="ARBA00022989"/>
    </source>
</evidence>
<evidence type="ECO:0000313" key="14">
    <source>
        <dbReference type="WBParaSite" id="SVE_0788800.1"/>
    </source>
</evidence>
<dbReference type="SUPFAM" id="SSF53756">
    <property type="entry name" value="UDP-Glycosyltransferase/glycogen phosphorylase"/>
    <property type="match status" value="2"/>
</dbReference>
<evidence type="ECO:0000256" key="4">
    <source>
        <dbReference type="ARBA" id="ARBA00022676"/>
    </source>
</evidence>
<dbReference type="Proteomes" id="UP000035680">
    <property type="component" value="Unassembled WGS sequence"/>
</dbReference>
<dbReference type="STRING" id="75913.A0A0K0FG89"/>
<evidence type="ECO:0000256" key="11">
    <source>
        <dbReference type="SAM" id="Phobius"/>
    </source>
</evidence>
<dbReference type="PANTHER" id="PTHR48043">
    <property type="entry name" value="EG:EG0003.4 PROTEIN-RELATED"/>
    <property type="match status" value="1"/>
</dbReference>
<comment type="similarity">
    <text evidence="2">Belongs to the UDP-glycosyltransferase family.</text>
</comment>
<evidence type="ECO:0000256" key="2">
    <source>
        <dbReference type="ARBA" id="ARBA00009995"/>
    </source>
</evidence>
<proteinExistence type="inferred from homology"/>
<sequence>MLFKSFLLFLNVFTHIYSYKILVVNTKYGYSHVNFFSQVADILTEAGHNVTVLAIDLDPTIKHPGAYKANVITYPSTKIVEDHFYNMIDSKFLWNLPVSGAMQFKMIASLFNGMHNQSLRVFNDDELSEKIRREKFDLGITESINLYTIGMFKVWGIKAYVSGYSMPLSDAHYKSFGMPFPASFIPTLTSPYSDKMTYKERFLNLFAYYVGEIVFYFINNKITLQKEFDRKYGVGFFDSKNAIGDSSFIILNSNPFLDIPGPKTPKMVEVSGIGIKDPKPLDEYWNKILSLRSKTVLVSFGSFAKAIYMPDDIKHGLLETMRKMKDITFIWKYEEPEDGTGKDIENLIIKKWLPQSDLLNDERLSLFVTHGGSGSIVESSFRGVPAVVIPIFGDQMRNSKLVERQNYGIIMDKFELANPDILMENIKTILDEESYKKNAKMVSRRLNKRPIGSKKLLVEHIEFAVEFGRLDMLDLASRNMGIIEYYNLDIILPVLIGFLILIYLLFFLIIKILEKLSFILFFYLFSFIHSYKILVVNPKFGYSHVNFFSQVADILTEAGHDVTVITINIDPTIKHPGAYKAKIITFSSTREVEDNFANMIDNRFIWSLTNDGAQQFKFALKFLDALRKQSLRVFDDEELAEKIRKGEFDLGITEAMNIYVLGMFKVWGIKAYVTGYSMSLGDHFYKFFGLPFPTSFIPNYMSSSTDNMTYSERFENWFVHNFGEFMGYFLKDKMTLQSEFDKKYGVGFYNSDNSVGDSSFLVLNSNPFLDIPGPKTPKMVEVSGIGIKDPKQLDEYWDKILSLRNKTVLVSFGSFAKAINMPDDMKNGLLETMRKLKDITFIWKYEEPEDGTGKDIENLVISKWFPQSDLLNDDRLSLFVTHGGMDSTTELSFRGVPAIAIPIIGDQMRNSKLIERQKCGIVMSKFELADSNILIKNIKTILDDDTYRNNAKMVSQRLSERPIGSKRLLIEHVEFAAEFGRLDMFDLASRNMGMIEYYNLDIIFPVIFGLLVLASPLLYIIFKIVKKLFTSKAKID</sequence>
<feature type="chain" id="PRO_5005329622" description="glucuronosyltransferase" evidence="12">
    <location>
        <begin position="19"/>
        <end position="1036"/>
    </location>
</feature>
<dbReference type="EC" id="2.4.1.17" evidence="3"/>
<feature type="transmembrane region" description="Helical" evidence="11">
    <location>
        <begin position="490"/>
        <end position="509"/>
    </location>
</feature>
<evidence type="ECO:0000256" key="6">
    <source>
        <dbReference type="ARBA" id="ARBA00022692"/>
    </source>
</evidence>
<keyword evidence="13" id="KW-1185">Reference proteome</keyword>
<dbReference type="InterPro" id="IPR002213">
    <property type="entry name" value="UDP_glucos_trans"/>
</dbReference>
<dbReference type="PANTHER" id="PTHR48043:SF23">
    <property type="entry name" value="UDP-GLUCURONOSYLTRANSFERASE"/>
    <property type="match status" value="1"/>
</dbReference>
<dbReference type="CDD" id="cd03784">
    <property type="entry name" value="GT1_Gtf-like"/>
    <property type="match status" value="2"/>
</dbReference>
<name>A0A0K0FG89_STRVS</name>
<comment type="catalytic activity">
    <reaction evidence="10">
        <text>glucuronate acceptor + UDP-alpha-D-glucuronate = acceptor beta-D-glucuronoside + UDP + H(+)</text>
        <dbReference type="Rhea" id="RHEA:21032"/>
        <dbReference type="ChEBI" id="CHEBI:15378"/>
        <dbReference type="ChEBI" id="CHEBI:58052"/>
        <dbReference type="ChEBI" id="CHEBI:58223"/>
        <dbReference type="ChEBI" id="CHEBI:132367"/>
        <dbReference type="ChEBI" id="CHEBI:132368"/>
        <dbReference type="EC" id="2.4.1.17"/>
    </reaction>
</comment>
<dbReference type="InterPro" id="IPR050271">
    <property type="entry name" value="UDP-glycosyltransferase"/>
</dbReference>
<feature type="signal peptide" evidence="12">
    <location>
        <begin position="1"/>
        <end position="18"/>
    </location>
</feature>
<dbReference type="GO" id="GO:0015020">
    <property type="term" value="F:glucuronosyltransferase activity"/>
    <property type="evidence" value="ECO:0007669"/>
    <property type="project" value="UniProtKB-EC"/>
</dbReference>
<evidence type="ECO:0000256" key="7">
    <source>
        <dbReference type="ARBA" id="ARBA00022729"/>
    </source>
</evidence>
<dbReference type="Pfam" id="PF00201">
    <property type="entry name" value="UDPGT"/>
    <property type="match status" value="2"/>
</dbReference>
<organism evidence="13 14">
    <name type="scientific">Strongyloides venezuelensis</name>
    <name type="common">Threadworm</name>
    <dbReference type="NCBI Taxonomy" id="75913"/>
    <lineage>
        <taxon>Eukaryota</taxon>
        <taxon>Metazoa</taxon>
        <taxon>Ecdysozoa</taxon>
        <taxon>Nematoda</taxon>
        <taxon>Chromadorea</taxon>
        <taxon>Rhabditida</taxon>
        <taxon>Tylenchina</taxon>
        <taxon>Panagrolaimomorpha</taxon>
        <taxon>Strongyloidoidea</taxon>
        <taxon>Strongyloididae</taxon>
        <taxon>Strongyloides</taxon>
    </lineage>
</organism>
<evidence type="ECO:0000256" key="12">
    <source>
        <dbReference type="SAM" id="SignalP"/>
    </source>
</evidence>
<dbReference type="Gene3D" id="3.40.50.2000">
    <property type="entry name" value="Glycogen Phosphorylase B"/>
    <property type="match status" value="2"/>
</dbReference>
<keyword evidence="8 11" id="KW-1133">Transmembrane helix</keyword>
<feature type="transmembrane region" description="Helical" evidence="11">
    <location>
        <begin position="516"/>
        <end position="534"/>
    </location>
</feature>
<reference evidence="13" key="1">
    <citation type="submission" date="2014-07" db="EMBL/GenBank/DDBJ databases">
        <authorList>
            <person name="Martin A.A"/>
            <person name="De Silva N."/>
        </authorList>
    </citation>
    <scope>NUCLEOTIDE SEQUENCE</scope>
</reference>
<comment type="subcellular location">
    <subcellularLocation>
        <location evidence="1">Membrane</location>
        <topology evidence="1">Single-pass membrane protein</topology>
    </subcellularLocation>
</comment>
<keyword evidence="7 12" id="KW-0732">Signal</keyword>
<dbReference type="WBParaSite" id="SVE_0788800.1">
    <property type="protein sequence ID" value="SVE_0788800.1"/>
    <property type="gene ID" value="SVE_0788800"/>
</dbReference>